<feature type="binding site" evidence="4">
    <location>
        <position position="139"/>
    </location>
    <ligand>
        <name>Mn(2+)</name>
        <dbReference type="ChEBI" id="CHEBI:29035"/>
        <label>1</label>
    </ligand>
</feature>
<dbReference type="InterPro" id="IPR006035">
    <property type="entry name" value="Ureohydrolase"/>
</dbReference>
<dbReference type="PANTHER" id="PTHR11358">
    <property type="entry name" value="ARGINASE/AGMATINASE"/>
    <property type="match status" value="1"/>
</dbReference>
<feature type="binding site" evidence="4">
    <location>
        <position position="118"/>
    </location>
    <ligand>
        <name>Mn(2+)</name>
        <dbReference type="ChEBI" id="CHEBI:29035"/>
        <label>1</label>
    </ligand>
</feature>
<evidence type="ECO:0000256" key="3">
    <source>
        <dbReference type="ARBA" id="ARBA00022801"/>
    </source>
</evidence>
<dbReference type="EC" id="3.5.3.11" evidence="7"/>
<dbReference type="PROSITE" id="PS51409">
    <property type="entry name" value="ARGINASE_2"/>
    <property type="match status" value="1"/>
</dbReference>
<keyword evidence="8" id="KW-1185">Reference proteome</keyword>
<dbReference type="InterPro" id="IPR020855">
    <property type="entry name" value="Ureohydrolase_Mn_BS"/>
</dbReference>
<dbReference type="InterPro" id="IPR023696">
    <property type="entry name" value="Ureohydrolase_dom_sf"/>
</dbReference>
<accession>A0ABD6CI52</accession>
<dbReference type="RefSeq" id="WP_247378986.1">
    <property type="nucleotide sequence ID" value="NZ_JALLGV010000005.1"/>
</dbReference>
<sequence length="284" mass="30411">MFPGARAHRSDAAGTSSSEPPVSDAPGDAAYVVVGAPLDASTTFQPGTRFGPRRVRHFAESFDDYDHHTNQRFTDLAVSDHGDIHPSDDAEEYLQFLRGTLGDVRRDDAVPLTIGGEHTVTVAGVRAVDPDVFVCLDAHLDLREEYAGNPLNHATVTRHALAAADEAVVLGARTGSETEWERARDDDVTVVAPDDVADWTPDFGDRSVYLSVDVDAADPAYAPGTGTMEPFGLEPRTMHDVVRAVAPHAEGFDVVEVNDRDDGQAAVLAAKLLRAFVFAHAADG</sequence>
<proteinExistence type="inferred from homology"/>
<protein>
    <submittedName>
        <fullName evidence="7">Agmatinase</fullName>
        <ecNumber evidence="7">3.5.3.11</ecNumber>
    </submittedName>
</protein>
<keyword evidence="3 5" id="KW-0378">Hydrolase</keyword>
<reference evidence="7 8" key="1">
    <citation type="journal article" date="2019" name="Int. J. Syst. Evol. Microbiol.">
        <title>The Global Catalogue of Microorganisms (GCM) 10K type strain sequencing project: providing services to taxonomists for standard genome sequencing and annotation.</title>
        <authorList>
            <consortium name="The Broad Institute Genomics Platform"/>
            <consortium name="The Broad Institute Genome Sequencing Center for Infectious Disease"/>
            <person name="Wu L."/>
            <person name="Ma J."/>
        </authorList>
    </citation>
    <scope>NUCLEOTIDE SEQUENCE [LARGE SCALE GENOMIC DNA]</scope>
    <source>
        <strain evidence="7 8">CGMCC 1.12125</strain>
    </source>
</reference>
<feature type="binding site" evidence="4">
    <location>
        <position position="213"/>
    </location>
    <ligand>
        <name>Mn(2+)</name>
        <dbReference type="ChEBI" id="CHEBI:29035"/>
        <label>1</label>
    </ligand>
</feature>
<dbReference type="Pfam" id="PF00491">
    <property type="entry name" value="Arginase"/>
    <property type="match status" value="1"/>
</dbReference>
<dbReference type="GO" id="GO:0008783">
    <property type="term" value="F:agmatinase activity"/>
    <property type="evidence" value="ECO:0007669"/>
    <property type="project" value="UniProtKB-EC"/>
</dbReference>
<evidence type="ECO:0000313" key="7">
    <source>
        <dbReference type="EMBL" id="MFD1589255.1"/>
    </source>
</evidence>
<dbReference type="GO" id="GO:0046872">
    <property type="term" value="F:metal ion binding"/>
    <property type="evidence" value="ECO:0007669"/>
    <property type="project" value="UniProtKB-KW"/>
</dbReference>
<dbReference type="EMBL" id="JBHUDJ010000014">
    <property type="protein sequence ID" value="MFD1589255.1"/>
    <property type="molecule type" value="Genomic_DNA"/>
</dbReference>
<comment type="cofactor">
    <cofactor evidence="4">
        <name>Mn(2+)</name>
        <dbReference type="ChEBI" id="CHEBI:29035"/>
    </cofactor>
    <text evidence="4">Binds 2 manganese ions per subunit.</text>
</comment>
<dbReference type="AlphaFoldDB" id="A0ABD6CI52"/>
<evidence type="ECO:0000256" key="6">
    <source>
        <dbReference type="SAM" id="MobiDB-lite"/>
    </source>
</evidence>
<comment type="caution">
    <text evidence="7">The sequence shown here is derived from an EMBL/GenBank/DDBJ whole genome shotgun (WGS) entry which is preliminary data.</text>
</comment>
<evidence type="ECO:0000313" key="8">
    <source>
        <dbReference type="Proteomes" id="UP001597119"/>
    </source>
</evidence>
<organism evidence="7 8">
    <name type="scientific">Halorientalis brevis</name>
    <dbReference type="NCBI Taxonomy" id="1126241"/>
    <lineage>
        <taxon>Archaea</taxon>
        <taxon>Methanobacteriati</taxon>
        <taxon>Methanobacteriota</taxon>
        <taxon>Stenosarchaea group</taxon>
        <taxon>Halobacteria</taxon>
        <taxon>Halobacteriales</taxon>
        <taxon>Haloarculaceae</taxon>
        <taxon>Halorientalis</taxon>
    </lineage>
</organism>
<dbReference type="NCBIfam" id="TIGR01230">
    <property type="entry name" value="agmatinase"/>
    <property type="match status" value="1"/>
</dbReference>
<evidence type="ECO:0000256" key="4">
    <source>
        <dbReference type="PIRSR" id="PIRSR036979-1"/>
    </source>
</evidence>
<dbReference type="SUPFAM" id="SSF52768">
    <property type="entry name" value="Arginase/deacetylase"/>
    <property type="match status" value="1"/>
</dbReference>
<dbReference type="Gene3D" id="3.40.800.10">
    <property type="entry name" value="Ureohydrolase domain"/>
    <property type="match status" value="1"/>
</dbReference>
<dbReference type="Proteomes" id="UP001597119">
    <property type="component" value="Unassembled WGS sequence"/>
</dbReference>
<keyword evidence="4" id="KW-0464">Manganese</keyword>
<keyword evidence="2 4" id="KW-0479">Metal-binding</keyword>
<evidence type="ECO:0000256" key="1">
    <source>
        <dbReference type="ARBA" id="ARBA00009227"/>
    </source>
</evidence>
<feature type="binding site" evidence="4">
    <location>
        <position position="141"/>
    </location>
    <ligand>
        <name>Mn(2+)</name>
        <dbReference type="ChEBI" id="CHEBI:29035"/>
        <label>1</label>
    </ligand>
</feature>
<evidence type="ECO:0000256" key="5">
    <source>
        <dbReference type="RuleBase" id="RU003684"/>
    </source>
</evidence>
<dbReference type="PANTHER" id="PTHR11358:SF26">
    <property type="entry name" value="GUANIDINO ACID HYDROLASE, MITOCHONDRIAL"/>
    <property type="match status" value="1"/>
</dbReference>
<feature type="binding site" evidence="4">
    <location>
        <position position="137"/>
    </location>
    <ligand>
        <name>Mn(2+)</name>
        <dbReference type="ChEBI" id="CHEBI:29035"/>
        <label>1</label>
    </ligand>
</feature>
<comment type="similarity">
    <text evidence="1">Belongs to the arginase family. Agmatinase subfamily.</text>
</comment>
<feature type="region of interest" description="Disordered" evidence="6">
    <location>
        <begin position="1"/>
        <end position="28"/>
    </location>
</feature>
<name>A0ABD6CI52_9EURY</name>
<dbReference type="InterPro" id="IPR005925">
    <property type="entry name" value="Agmatinase-rel"/>
</dbReference>
<feature type="binding site" evidence="4">
    <location>
        <position position="215"/>
    </location>
    <ligand>
        <name>Mn(2+)</name>
        <dbReference type="ChEBI" id="CHEBI:29035"/>
        <label>1</label>
    </ligand>
</feature>
<dbReference type="PIRSF" id="PIRSF036979">
    <property type="entry name" value="Arginase"/>
    <property type="match status" value="1"/>
</dbReference>
<gene>
    <name evidence="7" type="primary">speB</name>
    <name evidence="7" type="ORF">ACFR9U_19945</name>
</gene>
<evidence type="ECO:0000256" key="2">
    <source>
        <dbReference type="ARBA" id="ARBA00022723"/>
    </source>
</evidence>
<dbReference type="PROSITE" id="PS01053">
    <property type="entry name" value="ARGINASE_1"/>
    <property type="match status" value="1"/>
</dbReference>